<evidence type="ECO:0000313" key="5">
    <source>
        <dbReference type="Proteomes" id="UP000023430"/>
    </source>
</evidence>
<evidence type="ECO:0000256" key="3">
    <source>
        <dbReference type="SAM" id="SignalP"/>
    </source>
</evidence>
<evidence type="ECO:0000256" key="2">
    <source>
        <dbReference type="ARBA" id="ARBA00022801"/>
    </source>
</evidence>
<dbReference type="eggNOG" id="COG2027">
    <property type="taxonomic scope" value="Bacteria"/>
</dbReference>
<keyword evidence="2" id="KW-0378">Hydrolase</keyword>
<dbReference type="SUPFAM" id="SSF56601">
    <property type="entry name" value="beta-lactamase/transpeptidase-like"/>
    <property type="match status" value="1"/>
</dbReference>
<proteinExistence type="inferred from homology"/>
<dbReference type="PATRIC" id="fig|1449351.3.peg.2697"/>
<dbReference type="InterPro" id="IPR006311">
    <property type="entry name" value="TAT_signal"/>
</dbReference>
<reference evidence="4 5" key="1">
    <citation type="submission" date="2014-01" db="EMBL/GenBank/DDBJ databases">
        <title>Roseivivax isoporae LMG 25204 Genome Sequencing.</title>
        <authorList>
            <person name="Lai Q."/>
            <person name="Li G."/>
            <person name="Shao Z."/>
        </authorList>
    </citation>
    <scope>NUCLEOTIDE SEQUENCE [LARGE SCALE GENOMIC DNA]</scope>
    <source>
        <strain evidence="4 5">LMG 25204</strain>
    </source>
</reference>
<keyword evidence="4" id="KW-0645">Protease</keyword>
<dbReference type="InterPro" id="IPR012338">
    <property type="entry name" value="Beta-lactam/transpept-like"/>
</dbReference>
<evidence type="ECO:0000313" key="4">
    <source>
        <dbReference type="EMBL" id="ETX28443.1"/>
    </source>
</evidence>
<sequence>MVALLSRRRFVAALGATTVGAAVPAWAAPPETSLRPIARGEDLFKRTLPTLEEIVRDAGLDGTWSVAVGDVETGRLVEGVNAGDAHPPASVAKALTAAYALEHLGEGHRFATRLLATGPVGEDGTLEGDLVLAGGGDPTLDTDGLAALAEDAAAAGVRNVTGRLLVWGGALPQVAAIDPGQPDHVGYSPSVSGLNLNFNRVHFEWTRTGESYAVTMDGRSARLRPPVNMARMVVVARGTPVYTYRSAEGRDDWTVARGALGSGGARWLPVRHPELYAGEVFQAVAGSAGLRLKAPEVVDALPEGATEIARRESLPLTDVLRDMLKYSTNLTAEAVGCAASVARGLAPATLAASADGMNRWAAEALDLPGVALVDHSGLGDASQIAAADMVGALVALRERMELKPLLKPIPIRDDSRRVLPNHPLDVHAKTGTLNFVSGLAGYLDCPDGTELAFAIFSADIPRRDAIPREDREGPPGARGYNTRAKKFQMALIKRWGGLYGSS</sequence>
<feature type="signal peptide" evidence="3">
    <location>
        <begin position="1"/>
        <end position="27"/>
    </location>
</feature>
<protein>
    <submittedName>
        <fullName evidence="4">D-alanyl-D-alanine carboxypeptidase</fullName>
    </submittedName>
</protein>
<keyword evidence="5" id="KW-1185">Reference proteome</keyword>
<feature type="chain" id="PRO_5004978585" evidence="3">
    <location>
        <begin position="28"/>
        <end position="502"/>
    </location>
</feature>
<dbReference type="Pfam" id="PF02113">
    <property type="entry name" value="Peptidase_S13"/>
    <property type="match status" value="1"/>
</dbReference>
<dbReference type="GO" id="GO:0006508">
    <property type="term" value="P:proteolysis"/>
    <property type="evidence" value="ECO:0007669"/>
    <property type="project" value="InterPro"/>
</dbReference>
<dbReference type="STRING" id="1449351.RISW2_07050"/>
<comment type="caution">
    <text evidence="4">The sequence shown here is derived from an EMBL/GenBank/DDBJ whole genome shotgun (WGS) entry which is preliminary data.</text>
</comment>
<dbReference type="OrthoDB" id="5372081at2"/>
<dbReference type="PANTHER" id="PTHR30023">
    <property type="entry name" value="D-ALANYL-D-ALANINE CARBOXYPEPTIDASE"/>
    <property type="match status" value="1"/>
</dbReference>
<gene>
    <name evidence="4" type="ORF">RISW2_07050</name>
</gene>
<dbReference type="Gene3D" id="3.40.710.10">
    <property type="entry name" value="DD-peptidase/beta-lactamase superfamily"/>
    <property type="match status" value="2"/>
</dbReference>
<dbReference type="InterPro" id="IPR000667">
    <property type="entry name" value="Peptidase_S13"/>
</dbReference>
<dbReference type="PROSITE" id="PS51318">
    <property type="entry name" value="TAT"/>
    <property type="match status" value="1"/>
</dbReference>
<dbReference type="EMBL" id="JAME01000019">
    <property type="protein sequence ID" value="ETX28443.1"/>
    <property type="molecule type" value="Genomic_DNA"/>
</dbReference>
<dbReference type="Proteomes" id="UP000023430">
    <property type="component" value="Unassembled WGS sequence"/>
</dbReference>
<organism evidence="4 5">
    <name type="scientific">Roseivivax isoporae LMG 25204</name>
    <dbReference type="NCBI Taxonomy" id="1449351"/>
    <lineage>
        <taxon>Bacteria</taxon>
        <taxon>Pseudomonadati</taxon>
        <taxon>Pseudomonadota</taxon>
        <taxon>Alphaproteobacteria</taxon>
        <taxon>Rhodobacterales</taxon>
        <taxon>Roseobacteraceae</taxon>
        <taxon>Roseivivax</taxon>
    </lineage>
</organism>
<dbReference type="PANTHER" id="PTHR30023:SF0">
    <property type="entry name" value="PENICILLIN-SENSITIVE CARBOXYPEPTIDASE A"/>
    <property type="match status" value="1"/>
</dbReference>
<dbReference type="GO" id="GO:0004185">
    <property type="term" value="F:serine-type carboxypeptidase activity"/>
    <property type="evidence" value="ECO:0007669"/>
    <property type="project" value="InterPro"/>
</dbReference>
<comment type="similarity">
    <text evidence="1">Belongs to the peptidase S13 family.</text>
</comment>
<dbReference type="NCBIfam" id="TIGR00666">
    <property type="entry name" value="PBP4"/>
    <property type="match status" value="1"/>
</dbReference>
<dbReference type="AlphaFoldDB" id="X7F6U5"/>
<keyword evidence="3" id="KW-0732">Signal</keyword>
<keyword evidence="4" id="KW-0121">Carboxypeptidase</keyword>
<dbReference type="GO" id="GO:0000270">
    <property type="term" value="P:peptidoglycan metabolic process"/>
    <property type="evidence" value="ECO:0007669"/>
    <property type="project" value="TreeGrafter"/>
</dbReference>
<dbReference type="RefSeq" id="WP_043772001.1">
    <property type="nucleotide sequence ID" value="NZ_JAME01000019.1"/>
</dbReference>
<accession>X7F6U5</accession>
<dbReference type="Gene3D" id="3.50.80.20">
    <property type="entry name" value="D-Ala-D-Ala carboxypeptidase C, peptidase S13"/>
    <property type="match status" value="1"/>
</dbReference>
<evidence type="ECO:0000256" key="1">
    <source>
        <dbReference type="ARBA" id="ARBA00006096"/>
    </source>
</evidence>
<dbReference type="PRINTS" id="PR00922">
    <property type="entry name" value="DADACBPTASE3"/>
</dbReference>
<name>X7F6U5_9RHOB</name>